<comment type="caution">
    <text evidence="1">The sequence shown here is derived from an EMBL/GenBank/DDBJ whole genome shotgun (WGS) entry which is preliminary data.</text>
</comment>
<evidence type="ECO:0000313" key="1">
    <source>
        <dbReference type="EMBL" id="MEL0616565.1"/>
    </source>
</evidence>
<protein>
    <recommendedName>
        <fullName evidence="3">C2H2-type domain-containing protein</fullName>
    </recommendedName>
</protein>
<dbReference type="RefSeq" id="WP_141392035.1">
    <property type="nucleotide sequence ID" value="NZ_BJOH01000007.1"/>
</dbReference>
<evidence type="ECO:0000313" key="2">
    <source>
        <dbReference type="Proteomes" id="UP001378242"/>
    </source>
</evidence>
<proteinExistence type="predicted"/>
<gene>
    <name evidence="1" type="ORF">V6243_06940</name>
</gene>
<dbReference type="GeneID" id="52079030"/>
<dbReference type="EMBL" id="JBAKAP010000006">
    <property type="protein sequence ID" value="MEL0616565.1"/>
    <property type="molecule type" value="Genomic_DNA"/>
</dbReference>
<name>A0ABU9GE96_COBMA</name>
<dbReference type="Proteomes" id="UP001378242">
    <property type="component" value="Unassembled WGS sequence"/>
</dbReference>
<reference evidence="1 2" key="1">
    <citation type="submission" date="2024-02" db="EMBL/GenBank/DDBJ databases">
        <title>Bacteria isolated from the canopy kelp, Nereocystis luetkeana.</title>
        <authorList>
            <person name="Pfister C.A."/>
            <person name="Younker I.T."/>
            <person name="Light S.H."/>
        </authorList>
    </citation>
    <scope>NUCLEOTIDE SEQUENCE [LARGE SCALE GENOMIC DNA]</scope>
    <source>
        <strain evidence="1 2">TI.5.07</strain>
    </source>
</reference>
<organism evidence="1 2">
    <name type="scientific">Cobetia marina</name>
    <name type="common">Deleya marina</name>
    <dbReference type="NCBI Taxonomy" id="28258"/>
    <lineage>
        <taxon>Bacteria</taxon>
        <taxon>Pseudomonadati</taxon>
        <taxon>Pseudomonadota</taxon>
        <taxon>Gammaproteobacteria</taxon>
        <taxon>Oceanospirillales</taxon>
        <taxon>Halomonadaceae</taxon>
        <taxon>Cobetia</taxon>
    </lineage>
</organism>
<sequence length="64" mass="7351">MRGYRFCTQCGGASVHRIKRHWWQRLIGLPPRYHCEDCGVIDQVSDREHHPALHEAKPGGRASS</sequence>
<evidence type="ECO:0008006" key="3">
    <source>
        <dbReference type="Google" id="ProtNLM"/>
    </source>
</evidence>
<keyword evidence="2" id="KW-1185">Reference proteome</keyword>
<accession>A0ABU9GE96</accession>